<evidence type="ECO:0000313" key="1">
    <source>
        <dbReference type="EMBL" id="KAG2644730.1"/>
    </source>
</evidence>
<dbReference type="Proteomes" id="UP000823388">
    <property type="component" value="Chromosome 2K"/>
</dbReference>
<evidence type="ECO:0000313" key="2">
    <source>
        <dbReference type="Proteomes" id="UP000823388"/>
    </source>
</evidence>
<proteinExistence type="predicted"/>
<gene>
    <name evidence="1" type="ORF">PVAP13_2KG375941</name>
</gene>
<sequence length="81" mass="9333">MRNCRRLKCIERPTLCMIQMTHQAIHISRMIGTKKCALRADGHCRQACLVWFRVTAVAVEPPQLGGIRKLTRMPRTPYSLL</sequence>
<organism evidence="1 2">
    <name type="scientific">Panicum virgatum</name>
    <name type="common">Blackwell switchgrass</name>
    <dbReference type="NCBI Taxonomy" id="38727"/>
    <lineage>
        <taxon>Eukaryota</taxon>
        <taxon>Viridiplantae</taxon>
        <taxon>Streptophyta</taxon>
        <taxon>Embryophyta</taxon>
        <taxon>Tracheophyta</taxon>
        <taxon>Spermatophyta</taxon>
        <taxon>Magnoliopsida</taxon>
        <taxon>Liliopsida</taxon>
        <taxon>Poales</taxon>
        <taxon>Poaceae</taxon>
        <taxon>PACMAD clade</taxon>
        <taxon>Panicoideae</taxon>
        <taxon>Panicodae</taxon>
        <taxon>Paniceae</taxon>
        <taxon>Panicinae</taxon>
        <taxon>Panicum</taxon>
        <taxon>Panicum sect. Hiantes</taxon>
    </lineage>
</organism>
<name>A0A8T0WAJ3_PANVG</name>
<accession>A0A8T0WAJ3</accession>
<reference evidence="1" key="1">
    <citation type="submission" date="2020-05" db="EMBL/GenBank/DDBJ databases">
        <title>WGS assembly of Panicum virgatum.</title>
        <authorList>
            <person name="Lovell J.T."/>
            <person name="Jenkins J."/>
            <person name="Shu S."/>
            <person name="Juenger T.E."/>
            <person name="Schmutz J."/>
        </authorList>
    </citation>
    <scope>NUCLEOTIDE SEQUENCE</scope>
    <source>
        <strain evidence="1">AP13</strain>
    </source>
</reference>
<comment type="caution">
    <text evidence="1">The sequence shown here is derived from an EMBL/GenBank/DDBJ whole genome shotgun (WGS) entry which is preliminary data.</text>
</comment>
<protein>
    <submittedName>
        <fullName evidence="1">Uncharacterized protein</fullName>
    </submittedName>
</protein>
<keyword evidence="2" id="KW-1185">Reference proteome</keyword>
<dbReference type="EMBL" id="CM029039">
    <property type="protein sequence ID" value="KAG2644730.1"/>
    <property type="molecule type" value="Genomic_DNA"/>
</dbReference>
<dbReference type="AlphaFoldDB" id="A0A8T0WAJ3"/>